<dbReference type="OrthoDB" id="5816129at2759"/>
<sequence length="164" mass="19226">MTKYIDLSLNLTNLFKGTSLDEASLHELSKRVVSNDYSEDKVQQVYDKYLESLNEQQKKEFKELFYDQQKWDYYSKKIHRVLGFYLTKHQISRLVDDLNVKLGASRAHIIKGMVDELTKDIGLKKAVKAIEATSKDLKIFEKMNPGLVDKYEQMFTVLIKHDEL</sequence>
<accession>A0A8S1EP89</accession>
<reference evidence="1 2" key="1">
    <citation type="submission" date="2020-04" db="EMBL/GenBank/DDBJ databases">
        <authorList>
            <person name="Laetsch R D."/>
            <person name="Stevens L."/>
            <person name="Kumar S."/>
            <person name="Blaxter L. M."/>
        </authorList>
    </citation>
    <scope>NUCLEOTIDE SEQUENCE [LARGE SCALE GENOMIC DNA]</scope>
</reference>
<comment type="caution">
    <text evidence="1">The sequence shown here is derived from an EMBL/GenBank/DDBJ whole genome shotgun (WGS) entry which is preliminary data.</text>
</comment>
<protein>
    <submittedName>
        <fullName evidence="1">Uncharacterized protein</fullName>
    </submittedName>
</protein>
<gene>
    <name evidence="1" type="ORF">CBOVIS_LOCUS6306</name>
</gene>
<name>A0A8S1EP89_9PELO</name>
<proteinExistence type="predicted"/>
<dbReference type="EMBL" id="CADEPM010000004">
    <property type="protein sequence ID" value="CAB3403898.1"/>
    <property type="molecule type" value="Genomic_DNA"/>
</dbReference>
<evidence type="ECO:0000313" key="1">
    <source>
        <dbReference type="EMBL" id="CAB3403898.1"/>
    </source>
</evidence>
<evidence type="ECO:0000313" key="2">
    <source>
        <dbReference type="Proteomes" id="UP000494206"/>
    </source>
</evidence>
<dbReference type="AlphaFoldDB" id="A0A8S1EP89"/>
<organism evidence="1 2">
    <name type="scientific">Caenorhabditis bovis</name>
    <dbReference type="NCBI Taxonomy" id="2654633"/>
    <lineage>
        <taxon>Eukaryota</taxon>
        <taxon>Metazoa</taxon>
        <taxon>Ecdysozoa</taxon>
        <taxon>Nematoda</taxon>
        <taxon>Chromadorea</taxon>
        <taxon>Rhabditida</taxon>
        <taxon>Rhabditina</taxon>
        <taxon>Rhabditomorpha</taxon>
        <taxon>Rhabditoidea</taxon>
        <taxon>Rhabditidae</taxon>
        <taxon>Peloderinae</taxon>
        <taxon>Caenorhabditis</taxon>
    </lineage>
</organism>
<dbReference type="Proteomes" id="UP000494206">
    <property type="component" value="Unassembled WGS sequence"/>
</dbReference>
<keyword evidence="2" id="KW-1185">Reference proteome</keyword>